<dbReference type="Proteomes" id="UP000830055">
    <property type="component" value="Chromosome"/>
</dbReference>
<dbReference type="EMBL" id="AP025516">
    <property type="protein sequence ID" value="BDD88631.1"/>
    <property type="molecule type" value="Genomic_DNA"/>
</dbReference>
<organism evidence="1 2">
    <name type="scientific">Desulfofustis limnaeus</name>
    <dbReference type="NCBI Taxonomy" id="2740163"/>
    <lineage>
        <taxon>Bacteria</taxon>
        <taxon>Pseudomonadati</taxon>
        <taxon>Thermodesulfobacteriota</taxon>
        <taxon>Desulfobulbia</taxon>
        <taxon>Desulfobulbales</taxon>
        <taxon>Desulfocapsaceae</taxon>
        <taxon>Desulfofustis</taxon>
    </lineage>
</organism>
<name>A0ABN6M6X2_9BACT</name>
<evidence type="ECO:0000313" key="2">
    <source>
        <dbReference type="Proteomes" id="UP000830055"/>
    </source>
</evidence>
<protein>
    <submittedName>
        <fullName evidence="1">Uncharacterized protein</fullName>
    </submittedName>
</protein>
<sequence length="153" mass="17107">MFRISLFICIIFVTHLCTGPLIGQAASRFISGFNGAAWGTPKTELPDFGISDKMFNNIYPQGPSAILFMEGVGKLPLQFENVPLIAIYLRFENARLNGCDFLFSPDYHEQIRLLIERDMGAPGNTCAESTCWEEGNLSVTLTNRELMVVHLDK</sequence>
<proteinExistence type="predicted"/>
<keyword evidence="2" id="KW-1185">Reference proteome</keyword>
<accession>A0ABN6M6X2</accession>
<gene>
    <name evidence="1" type="ORF">DPPLL_29960</name>
</gene>
<evidence type="ECO:0000313" key="1">
    <source>
        <dbReference type="EMBL" id="BDD88631.1"/>
    </source>
</evidence>
<dbReference type="RefSeq" id="WP_284151973.1">
    <property type="nucleotide sequence ID" value="NZ_AP025516.1"/>
</dbReference>
<reference evidence="1 2" key="1">
    <citation type="submission" date="2022-01" db="EMBL/GenBank/DDBJ databases">
        <title>Desulfofustis limnae sp. nov., a novel mesophilic sulfate-reducing bacterium isolated from marsh soil.</title>
        <authorList>
            <person name="Watanabe M."/>
            <person name="Takahashi A."/>
            <person name="Kojima H."/>
            <person name="Fukui M."/>
        </authorList>
    </citation>
    <scope>NUCLEOTIDE SEQUENCE [LARGE SCALE GENOMIC DNA]</scope>
    <source>
        <strain evidence="1 2">PPLL</strain>
    </source>
</reference>